<dbReference type="VEuPathDB" id="FungiDB:SPSK_04692"/>
<gene>
    <name evidence="1" type="ORF">SPSK_04692</name>
</gene>
<organism evidence="1 2">
    <name type="scientific">Sporothrix schenckii 1099-18</name>
    <dbReference type="NCBI Taxonomy" id="1397361"/>
    <lineage>
        <taxon>Eukaryota</taxon>
        <taxon>Fungi</taxon>
        <taxon>Dikarya</taxon>
        <taxon>Ascomycota</taxon>
        <taxon>Pezizomycotina</taxon>
        <taxon>Sordariomycetes</taxon>
        <taxon>Sordariomycetidae</taxon>
        <taxon>Ophiostomatales</taxon>
        <taxon>Ophiostomataceae</taxon>
        <taxon>Sporothrix</taxon>
    </lineage>
</organism>
<dbReference type="KEGG" id="ssck:SPSK_04692"/>
<comment type="caution">
    <text evidence="1">The sequence shown here is derived from an EMBL/GenBank/DDBJ whole genome shotgun (WGS) entry which is preliminary data.</text>
</comment>
<dbReference type="EMBL" id="AXCR01000010">
    <property type="protein sequence ID" value="KJR83436.1"/>
    <property type="molecule type" value="Genomic_DNA"/>
</dbReference>
<protein>
    <submittedName>
        <fullName evidence="1">Uncharacterized protein</fullName>
    </submittedName>
</protein>
<sequence>MLLVCLQSPSELPLGADATFTVFTLPKPREWTALHRIPVRHTLSSPKRRLVIKLDWAVGAANRLCGWATRYLDIGPAGTLKRDEFATKDVLEPARGRSTDTLLVHFGVWW</sequence>
<name>A0A0F2M5I7_SPOSC</name>
<proteinExistence type="predicted"/>
<evidence type="ECO:0000313" key="1">
    <source>
        <dbReference type="EMBL" id="KJR83436.1"/>
    </source>
</evidence>
<reference evidence="1 2" key="2">
    <citation type="journal article" date="2015" name="Eukaryot. Cell">
        <title>Asexual propagation of a virulent clone complex in a human and feline outbreak of sporotrichosis.</title>
        <authorList>
            <person name="Teixeira Mde M."/>
            <person name="Rodrigues A.M."/>
            <person name="Tsui C.K."/>
            <person name="de Almeida L.G."/>
            <person name="Van Diepeningen A.D."/>
            <person name="van den Ende B.G."/>
            <person name="Fernandes G.F."/>
            <person name="Kano R."/>
            <person name="Hamelin R.C."/>
            <person name="Lopes-Bezerra L.M."/>
            <person name="Vasconcelos A.T."/>
            <person name="de Hoog S."/>
            <person name="de Camargo Z.P."/>
            <person name="Felipe M.S."/>
        </authorList>
    </citation>
    <scope>NUCLEOTIDE SEQUENCE [LARGE SCALE GENOMIC DNA]</scope>
    <source>
        <strain evidence="1 2">1099-18</strain>
    </source>
</reference>
<dbReference type="RefSeq" id="XP_016586112.1">
    <property type="nucleotide sequence ID" value="XM_016731490.1"/>
</dbReference>
<reference evidence="1 2" key="1">
    <citation type="journal article" date="2014" name="BMC Genomics">
        <title>Comparative genomics of the major fungal agents of human and animal Sporotrichosis: Sporothrix schenckii and Sporothrix brasiliensis.</title>
        <authorList>
            <person name="Teixeira M.M."/>
            <person name="de Almeida L.G."/>
            <person name="Kubitschek-Barreira P."/>
            <person name="Alves F.L."/>
            <person name="Kioshima E.S."/>
            <person name="Abadio A.K."/>
            <person name="Fernandes L."/>
            <person name="Derengowski L.S."/>
            <person name="Ferreira K.S."/>
            <person name="Souza R.C."/>
            <person name="Ruiz J.C."/>
            <person name="de Andrade N.C."/>
            <person name="Paes H.C."/>
            <person name="Nicola A.M."/>
            <person name="Albuquerque P."/>
            <person name="Gerber A.L."/>
            <person name="Martins V.P."/>
            <person name="Peconick L.D."/>
            <person name="Neto A.V."/>
            <person name="Chaucanez C.B."/>
            <person name="Silva P.A."/>
            <person name="Cunha O.L."/>
            <person name="de Oliveira F.F."/>
            <person name="dos Santos T.C."/>
            <person name="Barros A.L."/>
            <person name="Soares M.A."/>
            <person name="de Oliveira L.M."/>
            <person name="Marini M.M."/>
            <person name="Villalobos-Duno H."/>
            <person name="Cunha M.M."/>
            <person name="de Hoog S."/>
            <person name="da Silveira J.F."/>
            <person name="Henrissat B."/>
            <person name="Nino-Vega G.A."/>
            <person name="Cisalpino P.S."/>
            <person name="Mora-Montes H.M."/>
            <person name="Almeida S.R."/>
            <person name="Stajich J.E."/>
            <person name="Lopes-Bezerra L.M."/>
            <person name="Vasconcelos A.T."/>
            <person name="Felipe M.S."/>
        </authorList>
    </citation>
    <scope>NUCLEOTIDE SEQUENCE [LARGE SCALE GENOMIC DNA]</scope>
    <source>
        <strain evidence="1 2">1099-18</strain>
    </source>
</reference>
<dbReference type="GeneID" id="27666767"/>
<accession>A0A0F2M5I7</accession>
<evidence type="ECO:0000313" key="2">
    <source>
        <dbReference type="Proteomes" id="UP000033710"/>
    </source>
</evidence>
<dbReference type="AlphaFoldDB" id="A0A0F2M5I7"/>
<dbReference type="Proteomes" id="UP000033710">
    <property type="component" value="Unassembled WGS sequence"/>
</dbReference>